<comment type="subcellular location">
    <subcellularLocation>
        <location evidence="1">Membrane</location>
        <topology evidence="1">Single-pass type I membrane protein</topology>
    </subcellularLocation>
</comment>
<keyword evidence="2" id="KW-0812">Transmembrane</keyword>
<accession>A0A5J9SVT7</accession>
<keyword evidence="4" id="KW-1133">Transmembrane helix</keyword>
<dbReference type="InterPro" id="IPR001611">
    <property type="entry name" value="Leu-rich_rpt"/>
</dbReference>
<evidence type="ECO:0000313" key="8">
    <source>
        <dbReference type="Proteomes" id="UP000324897"/>
    </source>
</evidence>
<dbReference type="SUPFAM" id="SSF52058">
    <property type="entry name" value="L domain-like"/>
    <property type="match status" value="1"/>
</dbReference>
<keyword evidence="3" id="KW-0732">Signal</keyword>
<gene>
    <name evidence="7" type="ORF">EJB05_51380</name>
</gene>
<evidence type="ECO:0000256" key="1">
    <source>
        <dbReference type="ARBA" id="ARBA00004479"/>
    </source>
</evidence>
<evidence type="ECO:0000256" key="6">
    <source>
        <dbReference type="ARBA" id="ARBA00023180"/>
    </source>
</evidence>
<dbReference type="Pfam" id="PF00560">
    <property type="entry name" value="LRR_1"/>
    <property type="match status" value="1"/>
</dbReference>
<organism evidence="7 8">
    <name type="scientific">Eragrostis curvula</name>
    <name type="common">weeping love grass</name>
    <dbReference type="NCBI Taxonomy" id="38414"/>
    <lineage>
        <taxon>Eukaryota</taxon>
        <taxon>Viridiplantae</taxon>
        <taxon>Streptophyta</taxon>
        <taxon>Embryophyta</taxon>
        <taxon>Tracheophyta</taxon>
        <taxon>Spermatophyta</taxon>
        <taxon>Magnoliopsida</taxon>
        <taxon>Liliopsida</taxon>
        <taxon>Poales</taxon>
        <taxon>Poaceae</taxon>
        <taxon>PACMAD clade</taxon>
        <taxon>Chloridoideae</taxon>
        <taxon>Eragrostideae</taxon>
        <taxon>Eragrostidinae</taxon>
        <taxon>Eragrostis</taxon>
    </lineage>
</organism>
<dbReference type="PANTHER" id="PTHR48063:SF93">
    <property type="entry name" value="LEUCINE-RICH REPEAT-CONTAINING N-TERMINAL PLANT-TYPE DOMAIN-CONTAINING PROTEIN"/>
    <property type="match status" value="1"/>
</dbReference>
<name>A0A5J9SVT7_9POAL</name>
<dbReference type="PANTHER" id="PTHR48063">
    <property type="entry name" value="LRR RECEPTOR-LIKE KINASE"/>
    <property type="match status" value="1"/>
</dbReference>
<keyword evidence="5" id="KW-0472">Membrane</keyword>
<reference evidence="7 8" key="1">
    <citation type="journal article" date="2019" name="Sci. Rep.">
        <title>A high-quality genome of Eragrostis curvula grass provides insights into Poaceae evolution and supports new strategies to enhance forage quality.</title>
        <authorList>
            <person name="Carballo J."/>
            <person name="Santos B.A.C.M."/>
            <person name="Zappacosta D."/>
            <person name="Garbus I."/>
            <person name="Selva J.P."/>
            <person name="Gallo C.A."/>
            <person name="Diaz A."/>
            <person name="Albertini E."/>
            <person name="Caccamo M."/>
            <person name="Echenique V."/>
        </authorList>
    </citation>
    <scope>NUCLEOTIDE SEQUENCE [LARGE SCALE GENOMIC DNA]</scope>
    <source>
        <strain evidence="8">cv. Victoria</strain>
        <tissue evidence="7">Leaf</tissue>
    </source>
</reference>
<evidence type="ECO:0000256" key="4">
    <source>
        <dbReference type="ARBA" id="ARBA00022989"/>
    </source>
</evidence>
<dbReference type="InterPro" id="IPR032675">
    <property type="entry name" value="LRR_dom_sf"/>
</dbReference>
<evidence type="ECO:0000256" key="2">
    <source>
        <dbReference type="ARBA" id="ARBA00022692"/>
    </source>
</evidence>
<protein>
    <submittedName>
        <fullName evidence="7">Uncharacterized protein</fullName>
    </submittedName>
</protein>
<keyword evidence="6" id="KW-0325">Glycoprotein</keyword>
<dbReference type="GO" id="GO:0016020">
    <property type="term" value="C:membrane"/>
    <property type="evidence" value="ECO:0007669"/>
    <property type="project" value="UniProtKB-SubCell"/>
</dbReference>
<evidence type="ECO:0000256" key="5">
    <source>
        <dbReference type="ARBA" id="ARBA00023136"/>
    </source>
</evidence>
<keyword evidence="8" id="KW-1185">Reference proteome</keyword>
<dbReference type="InterPro" id="IPR046956">
    <property type="entry name" value="RLP23-like"/>
</dbReference>
<dbReference type="Gene3D" id="3.80.10.10">
    <property type="entry name" value="Ribonuclease Inhibitor"/>
    <property type="match status" value="1"/>
</dbReference>
<proteinExistence type="predicted"/>
<dbReference type="AlphaFoldDB" id="A0A5J9SVT7"/>
<comment type="caution">
    <text evidence="7">The sequence shown here is derived from an EMBL/GenBank/DDBJ whole genome shotgun (WGS) entry which is preliminary data.</text>
</comment>
<evidence type="ECO:0000256" key="3">
    <source>
        <dbReference type="ARBA" id="ARBA00022729"/>
    </source>
</evidence>
<feature type="non-terminal residue" evidence="7">
    <location>
        <position position="1"/>
    </location>
</feature>
<dbReference type="EMBL" id="RWGY01000229">
    <property type="protein sequence ID" value="TVU03096.1"/>
    <property type="molecule type" value="Genomic_DNA"/>
</dbReference>
<dbReference type="Gramene" id="TVU03096">
    <property type="protein sequence ID" value="TVU03096"/>
    <property type="gene ID" value="EJB05_51380"/>
</dbReference>
<dbReference type="Proteomes" id="UP000324897">
    <property type="component" value="Unassembled WGS sequence"/>
</dbReference>
<dbReference type="OrthoDB" id="1001215at2759"/>
<sequence length="185" mass="20657">MALVGQTSRFKVFKAERYAPQNENQTGLDSSIPAVDRAGSLDLAYNQISGALPATLEFMAAEYMLSGNLPLWIWEKMPSIALLRLRSNKFDGSIPSNGLAMNKELQFLDLAYNKLSGSIPHSLVNLSAMARTSGYSKSLARFIYHGVVVLYNSMYDIIMEFREDALVSTKGQQLELFRQLAYMVN</sequence>
<evidence type="ECO:0000313" key="7">
    <source>
        <dbReference type="EMBL" id="TVU03096.1"/>
    </source>
</evidence>